<organism evidence="1">
    <name type="scientific">marine sediment metagenome</name>
    <dbReference type="NCBI Taxonomy" id="412755"/>
    <lineage>
        <taxon>unclassified sequences</taxon>
        <taxon>metagenomes</taxon>
        <taxon>ecological metagenomes</taxon>
    </lineage>
</organism>
<reference evidence="1" key="1">
    <citation type="journal article" date="2015" name="Nature">
        <title>Complex archaea that bridge the gap between prokaryotes and eukaryotes.</title>
        <authorList>
            <person name="Spang A."/>
            <person name="Saw J.H."/>
            <person name="Jorgensen S.L."/>
            <person name="Zaremba-Niedzwiedzka K."/>
            <person name="Martijn J."/>
            <person name="Lind A.E."/>
            <person name="van Eijk R."/>
            <person name="Schleper C."/>
            <person name="Guy L."/>
            <person name="Ettema T.J."/>
        </authorList>
    </citation>
    <scope>NUCLEOTIDE SEQUENCE</scope>
</reference>
<proteinExistence type="predicted"/>
<dbReference type="AlphaFoldDB" id="A0A0F8YYS2"/>
<evidence type="ECO:0008006" key="2">
    <source>
        <dbReference type="Google" id="ProtNLM"/>
    </source>
</evidence>
<protein>
    <recommendedName>
        <fullName evidence="2">Glycosyltransferase subfamily 4-like N-terminal domain-containing protein</fullName>
    </recommendedName>
</protein>
<dbReference type="EMBL" id="LAZR01063597">
    <property type="protein sequence ID" value="KKK59204.1"/>
    <property type="molecule type" value="Genomic_DNA"/>
</dbReference>
<dbReference type="Gene3D" id="3.40.50.2000">
    <property type="entry name" value="Glycogen Phosphorylase B"/>
    <property type="match status" value="1"/>
</dbReference>
<accession>A0A0F8YYS2</accession>
<dbReference type="SUPFAM" id="SSF53756">
    <property type="entry name" value="UDP-Glycosyltransferase/glycogen phosphorylase"/>
    <property type="match status" value="1"/>
</dbReference>
<gene>
    <name evidence="1" type="ORF">LCGC14_3036720</name>
</gene>
<feature type="non-terminal residue" evidence="1">
    <location>
        <position position="38"/>
    </location>
</feature>
<comment type="caution">
    <text evidence="1">The sequence shown here is derived from an EMBL/GenBank/DDBJ whole genome shotgun (WGS) entry which is preliminary data.</text>
</comment>
<sequence length="38" mass="4217">MKIAFLHHVFQAGSGIEQVILDLSRQLVGMGHRVTILT</sequence>
<name>A0A0F8YYS2_9ZZZZ</name>
<evidence type="ECO:0000313" key="1">
    <source>
        <dbReference type="EMBL" id="KKK59204.1"/>
    </source>
</evidence>